<sequence>MHPFGGRISNVVEKEKAATKLELGRKCVGNSLHRGFVSNPTAHNTTLHRPWVLWFSDWSNWIGGLRSLWIEIWNLDSCRYLFFPTGF</sequence>
<accession>A0AAV5IT06</accession>
<reference evidence="1 2" key="1">
    <citation type="journal article" date="2021" name="Commun. Biol.">
        <title>The genome of Shorea leprosula (Dipterocarpaceae) highlights the ecological relevance of drought in aseasonal tropical rainforests.</title>
        <authorList>
            <person name="Ng K.K.S."/>
            <person name="Kobayashi M.J."/>
            <person name="Fawcett J.A."/>
            <person name="Hatakeyama M."/>
            <person name="Paape T."/>
            <person name="Ng C.H."/>
            <person name="Ang C.C."/>
            <person name="Tnah L.H."/>
            <person name="Lee C.T."/>
            <person name="Nishiyama T."/>
            <person name="Sese J."/>
            <person name="O'Brien M.J."/>
            <person name="Copetti D."/>
            <person name="Mohd Noor M.I."/>
            <person name="Ong R.C."/>
            <person name="Putra M."/>
            <person name="Sireger I.Z."/>
            <person name="Indrioko S."/>
            <person name="Kosugi Y."/>
            <person name="Izuno A."/>
            <person name="Isagi Y."/>
            <person name="Lee S.L."/>
            <person name="Shimizu K.K."/>
        </authorList>
    </citation>
    <scope>NUCLEOTIDE SEQUENCE [LARGE SCALE GENOMIC DNA]</scope>
    <source>
        <strain evidence="1">214</strain>
    </source>
</reference>
<keyword evidence="2" id="KW-1185">Reference proteome</keyword>
<name>A0AAV5IT06_9ROSI</name>
<comment type="caution">
    <text evidence="1">The sequence shown here is derived from an EMBL/GenBank/DDBJ whole genome shotgun (WGS) entry which is preliminary data.</text>
</comment>
<organism evidence="1 2">
    <name type="scientific">Rubroshorea leprosula</name>
    <dbReference type="NCBI Taxonomy" id="152421"/>
    <lineage>
        <taxon>Eukaryota</taxon>
        <taxon>Viridiplantae</taxon>
        <taxon>Streptophyta</taxon>
        <taxon>Embryophyta</taxon>
        <taxon>Tracheophyta</taxon>
        <taxon>Spermatophyta</taxon>
        <taxon>Magnoliopsida</taxon>
        <taxon>eudicotyledons</taxon>
        <taxon>Gunneridae</taxon>
        <taxon>Pentapetalae</taxon>
        <taxon>rosids</taxon>
        <taxon>malvids</taxon>
        <taxon>Malvales</taxon>
        <taxon>Dipterocarpaceae</taxon>
        <taxon>Rubroshorea</taxon>
    </lineage>
</organism>
<evidence type="ECO:0000313" key="1">
    <source>
        <dbReference type="EMBL" id="GKV03595.1"/>
    </source>
</evidence>
<evidence type="ECO:0000313" key="2">
    <source>
        <dbReference type="Proteomes" id="UP001054252"/>
    </source>
</evidence>
<protein>
    <submittedName>
        <fullName evidence="1">Uncharacterized protein</fullName>
    </submittedName>
</protein>
<dbReference type="EMBL" id="BPVZ01000020">
    <property type="protein sequence ID" value="GKV03595.1"/>
    <property type="molecule type" value="Genomic_DNA"/>
</dbReference>
<gene>
    <name evidence="1" type="ORF">SLEP1_g15870</name>
</gene>
<dbReference type="AlphaFoldDB" id="A0AAV5IT06"/>
<proteinExistence type="predicted"/>
<dbReference type="Proteomes" id="UP001054252">
    <property type="component" value="Unassembled WGS sequence"/>
</dbReference>